<dbReference type="EMBL" id="PDJJ01000001">
    <property type="protein sequence ID" value="PFG44206.1"/>
    <property type="molecule type" value="Genomic_DNA"/>
</dbReference>
<evidence type="ECO:0008006" key="4">
    <source>
        <dbReference type="Google" id="ProtNLM"/>
    </source>
</evidence>
<feature type="transmembrane region" description="Helical" evidence="1">
    <location>
        <begin position="85"/>
        <end position="105"/>
    </location>
</feature>
<keyword evidence="3" id="KW-1185">Reference proteome</keyword>
<name>A0A2A9F089_9MICO</name>
<feature type="transmembrane region" description="Helical" evidence="1">
    <location>
        <begin position="159"/>
        <end position="176"/>
    </location>
</feature>
<dbReference type="SUPFAM" id="SSF48317">
    <property type="entry name" value="Acid phosphatase/Vanadium-dependent haloperoxidase"/>
    <property type="match status" value="1"/>
</dbReference>
<evidence type="ECO:0000313" key="3">
    <source>
        <dbReference type="Proteomes" id="UP000224130"/>
    </source>
</evidence>
<keyword evidence="1" id="KW-0812">Transmembrane</keyword>
<keyword evidence="1" id="KW-0472">Membrane</keyword>
<comment type="caution">
    <text evidence="2">The sequence shown here is derived from an EMBL/GenBank/DDBJ whole genome shotgun (WGS) entry which is preliminary data.</text>
</comment>
<sequence length="224" mass="23687">MTTRPGGRARDLLRAAALAVTFALLYVVGVLSPWGQRADEFLLGFVAGRLGLPGPVAGIVREAVVVALAALVVALGLLALRHGRWTATGGMVLLCLAAPALSVWLRDVLLARPFHDETYGYAYNTYPSTHVTAVAVLGVAVLVLWPSRTLRRHTVVRRTVLAVVVLACLANVVAFAHRPADVVGSLLLVASLASLLAAAMPGTFRPARRRFHPAPQESSPVPAD</sequence>
<evidence type="ECO:0000313" key="2">
    <source>
        <dbReference type="EMBL" id="PFG44206.1"/>
    </source>
</evidence>
<dbReference type="RefSeq" id="WP_098464443.1">
    <property type="nucleotide sequence ID" value="NZ_PDJJ01000001.1"/>
</dbReference>
<keyword evidence="1" id="KW-1133">Transmembrane helix</keyword>
<proteinExistence type="predicted"/>
<feature type="transmembrane region" description="Helical" evidence="1">
    <location>
        <begin position="125"/>
        <end position="147"/>
    </location>
</feature>
<dbReference type="Gene3D" id="1.20.144.10">
    <property type="entry name" value="Phosphatidic acid phosphatase type 2/haloperoxidase"/>
    <property type="match status" value="1"/>
</dbReference>
<gene>
    <name evidence="2" type="ORF">ATJ88_2925</name>
</gene>
<protein>
    <recommendedName>
        <fullName evidence="4">PAP2 superfamily protein</fullName>
    </recommendedName>
</protein>
<accession>A0A2A9F089</accession>
<reference evidence="2 3" key="1">
    <citation type="submission" date="2017-10" db="EMBL/GenBank/DDBJ databases">
        <title>Sequencing the genomes of 1000 actinobacteria strains.</title>
        <authorList>
            <person name="Klenk H.-P."/>
        </authorList>
    </citation>
    <scope>NUCLEOTIDE SEQUENCE [LARGE SCALE GENOMIC DNA]</scope>
    <source>
        <strain evidence="2 3">DSM 21863</strain>
    </source>
</reference>
<dbReference type="Proteomes" id="UP000224130">
    <property type="component" value="Unassembled WGS sequence"/>
</dbReference>
<dbReference type="InterPro" id="IPR036938">
    <property type="entry name" value="PAP2/HPO_sf"/>
</dbReference>
<feature type="transmembrane region" description="Helical" evidence="1">
    <location>
        <begin position="12"/>
        <end position="35"/>
    </location>
</feature>
<feature type="transmembrane region" description="Helical" evidence="1">
    <location>
        <begin position="55"/>
        <end position="78"/>
    </location>
</feature>
<dbReference type="OrthoDB" id="5149149at2"/>
<evidence type="ECO:0000256" key="1">
    <source>
        <dbReference type="SAM" id="Phobius"/>
    </source>
</evidence>
<dbReference type="AlphaFoldDB" id="A0A2A9F089"/>
<organism evidence="2 3">
    <name type="scientific">Isoptericola jiangsuensis</name>
    <dbReference type="NCBI Taxonomy" id="548579"/>
    <lineage>
        <taxon>Bacteria</taxon>
        <taxon>Bacillati</taxon>
        <taxon>Actinomycetota</taxon>
        <taxon>Actinomycetes</taxon>
        <taxon>Micrococcales</taxon>
        <taxon>Promicromonosporaceae</taxon>
        <taxon>Isoptericola</taxon>
    </lineage>
</organism>
<feature type="transmembrane region" description="Helical" evidence="1">
    <location>
        <begin position="182"/>
        <end position="200"/>
    </location>
</feature>